<accession>A0A3N2PUV6</accession>
<dbReference type="PANTHER" id="PTHR24148:SF82">
    <property type="entry name" value="HETEROKARYON INCOMPATIBILITY DOMAIN-CONTAINING PROTEIN"/>
    <property type="match status" value="1"/>
</dbReference>
<evidence type="ECO:0000313" key="3">
    <source>
        <dbReference type="Proteomes" id="UP000272025"/>
    </source>
</evidence>
<dbReference type="AlphaFoldDB" id="A0A3N2PUV6"/>
<organism evidence="2 3">
    <name type="scientific">Sodiomyces alkalinus (strain CBS 110278 / VKM F-3762 / F11)</name>
    <name type="common">Alkaliphilic filamentous fungus</name>
    <dbReference type="NCBI Taxonomy" id="1314773"/>
    <lineage>
        <taxon>Eukaryota</taxon>
        <taxon>Fungi</taxon>
        <taxon>Dikarya</taxon>
        <taxon>Ascomycota</taxon>
        <taxon>Pezizomycotina</taxon>
        <taxon>Sordariomycetes</taxon>
        <taxon>Hypocreomycetidae</taxon>
        <taxon>Glomerellales</taxon>
        <taxon>Plectosphaerellaceae</taxon>
        <taxon>Sodiomyces</taxon>
    </lineage>
</organism>
<reference evidence="2 3" key="1">
    <citation type="journal article" date="2018" name="Mol. Ecol.">
        <title>The obligate alkalophilic soda-lake fungus Sodiomyces alkalinus has shifted to a protein diet.</title>
        <authorList>
            <person name="Grum-Grzhimaylo A.A."/>
            <person name="Falkoski D.L."/>
            <person name="van den Heuvel J."/>
            <person name="Valero-Jimenez C.A."/>
            <person name="Min B."/>
            <person name="Choi I.G."/>
            <person name="Lipzen A."/>
            <person name="Daum C.G."/>
            <person name="Aanen D.K."/>
            <person name="Tsang A."/>
            <person name="Henrissat B."/>
            <person name="Bilanenko E.N."/>
            <person name="de Vries R.P."/>
            <person name="van Kan J.A.L."/>
            <person name="Grigoriev I.V."/>
            <person name="Debets A.J.M."/>
        </authorList>
    </citation>
    <scope>NUCLEOTIDE SEQUENCE [LARGE SCALE GENOMIC DNA]</scope>
    <source>
        <strain evidence="2 3">F11</strain>
    </source>
</reference>
<gene>
    <name evidence="2" type="ORF">SODALDRAFT_185661</name>
</gene>
<dbReference type="Pfam" id="PF06985">
    <property type="entry name" value="HET"/>
    <property type="match status" value="1"/>
</dbReference>
<dbReference type="GeneID" id="39575567"/>
<protein>
    <recommendedName>
        <fullName evidence="1">Heterokaryon incompatibility domain-containing protein</fullName>
    </recommendedName>
</protein>
<evidence type="ECO:0000313" key="2">
    <source>
        <dbReference type="EMBL" id="ROT38281.1"/>
    </source>
</evidence>
<dbReference type="InterPro" id="IPR010730">
    <property type="entry name" value="HET"/>
</dbReference>
<evidence type="ECO:0000259" key="1">
    <source>
        <dbReference type="Pfam" id="PF06985"/>
    </source>
</evidence>
<keyword evidence="3" id="KW-1185">Reference proteome</keyword>
<proteinExistence type="predicted"/>
<dbReference type="OrthoDB" id="2157530at2759"/>
<sequence>MRRIRDEEEPLRIWIDAVCIDQQNVDEKNEHVRIMDRIYSHADEVYMWLGEWVGNEHDAIDALDEAQNVLVDVLTREDLRGVTKMQIQAEIVKHERTKNISWEALAPLVGQPWVSTLQESVASGGIPLFLAPGHARGDAQLQEHNRERQDLRRAGTRRHGYRFRRGDRLRDGRACGFPGVCRAVVEQARELGRLISLRRSQDAFGAEAPSLVGAGLDLARLGRALPKPRPRGQRRRKQ</sequence>
<feature type="domain" description="Heterokaryon incompatibility" evidence="1">
    <location>
        <begin position="2"/>
        <end position="78"/>
    </location>
</feature>
<dbReference type="InterPro" id="IPR052895">
    <property type="entry name" value="HetReg/Transcr_Mod"/>
</dbReference>
<name>A0A3N2PUV6_SODAK</name>
<dbReference type="EMBL" id="ML119056">
    <property type="protein sequence ID" value="ROT38281.1"/>
    <property type="molecule type" value="Genomic_DNA"/>
</dbReference>
<dbReference type="RefSeq" id="XP_028466087.1">
    <property type="nucleotide sequence ID" value="XM_028607089.1"/>
</dbReference>
<dbReference type="Proteomes" id="UP000272025">
    <property type="component" value="Unassembled WGS sequence"/>
</dbReference>
<dbReference type="PANTHER" id="PTHR24148">
    <property type="entry name" value="ANKYRIN REPEAT DOMAIN-CONTAINING PROTEIN 39 HOMOLOG-RELATED"/>
    <property type="match status" value="1"/>
</dbReference>